<dbReference type="RefSeq" id="WP_172648589.1">
    <property type="nucleotide sequence ID" value="NZ_JAFICZ010000001.1"/>
</dbReference>
<protein>
    <submittedName>
        <fullName evidence="5">Indolepyruvate ferredoxin oxidoreductase</fullName>
        <ecNumber evidence="5">1.2.7.8</ecNumber>
    </submittedName>
</protein>
<dbReference type="InterPro" id="IPR019752">
    <property type="entry name" value="Pyrv/ketoisovalerate_OxRed_cat"/>
</dbReference>
<dbReference type="PANTHER" id="PTHR48084">
    <property type="entry name" value="2-OXOGLUTARATE OXIDOREDUCTASE SUBUNIT KORB-RELATED"/>
    <property type="match status" value="1"/>
</dbReference>
<evidence type="ECO:0000256" key="1">
    <source>
        <dbReference type="ARBA" id="ARBA00023002"/>
    </source>
</evidence>
<name>A0A8I1XZJ0_BRAEL</name>
<comment type="caution">
    <text evidence="5">The sequence shown here is derived from an EMBL/GenBank/DDBJ whole genome shotgun (WGS) entry which is preliminary data.</text>
</comment>
<evidence type="ECO:0000259" key="4">
    <source>
        <dbReference type="Pfam" id="PF20169"/>
    </source>
</evidence>
<feature type="domain" description="Pyruvate/ketoisovalerate oxidoreductase catalytic" evidence="3">
    <location>
        <begin position="726"/>
        <end position="910"/>
    </location>
</feature>
<dbReference type="InterPro" id="IPR029061">
    <property type="entry name" value="THDP-binding"/>
</dbReference>
<evidence type="ECO:0000259" key="3">
    <source>
        <dbReference type="Pfam" id="PF01558"/>
    </source>
</evidence>
<evidence type="ECO:0000256" key="2">
    <source>
        <dbReference type="SAM" id="MobiDB-lite"/>
    </source>
</evidence>
<feature type="domain" description="DUF6537" evidence="4">
    <location>
        <begin position="1028"/>
        <end position="1189"/>
    </location>
</feature>
<dbReference type="SUPFAM" id="SSF53323">
    <property type="entry name" value="Pyruvate-ferredoxin oxidoreductase, PFOR, domain III"/>
    <property type="match status" value="1"/>
</dbReference>
<dbReference type="CDD" id="cd07034">
    <property type="entry name" value="TPP_PYR_PFOR_IOR-alpha_like"/>
    <property type="match status" value="1"/>
</dbReference>
<dbReference type="Proteomes" id="UP000673383">
    <property type="component" value="Unassembled WGS sequence"/>
</dbReference>
<dbReference type="Pfam" id="PF20169">
    <property type="entry name" value="DUF6537"/>
    <property type="match status" value="2"/>
</dbReference>
<dbReference type="NCBIfam" id="NF009589">
    <property type="entry name" value="PRK13030.1"/>
    <property type="match status" value="1"/>
</dbReference>
<dbReference type="GO" id="GO:0043805">
    <property type="term" value="F:indolepyruvate ferredoxin oxidoreductase activity"/>
    <property type="evidence" value="ECO:0007669"/>
    <property type="project" value="UniProtKB-EC"/>
</dbReference>
<dbReference type="Gene3D" id="3.40.920.10">
    <property type="entry name" value="Pyruvate-ferredoxin oxidoreductase, PFOR, domain III"/>
    <property type="match status" value="1"/>
</dbReference>
<feature type="region of interest" description="Disordered" evidence="2">
    <location>
        <begin position="970"/>
        <end position="997"/>
    </location>
</feature>
<keyword evidence="5" id="KW-0670">Pyruvate</keyword>
<reference evidence="5" key="1">
    <citation type="submission" date="2021-02" db="EMBL/GenBank/DDBJ databases">
        <title>Genomic Encyclopedia of Type Strains, Phase IV (KMG-V): Genome sequencing to study the core and pangenomes of soil and plant-associated prokaryotes.</title>
        <authorList>
            <person name="Whitman W."/>
        </authorList>
    </citation>
    <scope>NUCLEOTIDE SEQUENCE</scope>
    <source>
        <strain evidence="5">USDA 406</strain>
    </source>
</reference>
<feature type="region of interest" description="Disordered" evidence="2">
    <location>
        <begin position="1005"/>
        <end position="1024"/>
    </location>
</feature>
<dbReference type="Pfam" id="PF01558">
    <property type="entry name" value="POR"/>
    <property type="match status" value="1"/>
</dbReference>
<organism evidence="5 6">
    <name type="scientific">Bradyrhizobium elkanii</name>
    <dbReference type="NCBI Taxonomy" id="29448"/>
    <lineage>
        <taxon>Bacteria</taxon>
        <taxon>Pseudomonadati</taxon>
        <taxon>Pseudomonadota</taxon>
        <taxon>Alphaproteobacteria</taxon>
        <taxon>Hyphomicrobiales</taxon>
        <taxon>Nitrobacteraceae</taxon>
        <taxon>Bradyrhizobium</taxon>
    </lineage>
</organism>
<evidence type="ECO:0000313" key="6">
    <source>
        <dbReference type="Proteomes" id="UP000673383"/>
    </source>
</evidence>
<dbReference type="PANTHER" id="PTHR48084:SF3">
    <property type="entry name" value="SUBUNIT OF PYRUVATE:FLAVODOXIN OXIDOREDUCTASE"/>
    <property type="match status" value="1"/>
</dbReference>
<dbReference type="InterPro" id="IPR046667">
    <property type="entry name" value="DUF6537"/>
</dbReference>
<keyword evidence="1 5" id="KW-0560">Oxidoreductase</keyword>
<dbReference type="Gene3D" id="3.40.50.970">
    <property type="match status" value="1"/>
</dbReference>
<evidence type="ECO:0000313" key="5">
    <source>
        <dbReference type="EMBL" id="MBP1290863.1"/>
    </source>
</evidence>
<dbReference type="InterPro" id="IPR002880">
    <property type="entry name" value="Pyrv_Fd/Flavodoxin_OxRdtase_N"/>
</dbReference>
<accession>A0A8I1XZJ0</accession>
<dbReference type="InterPro" id="IPR002869">
    <property type="entry name" value="Pyrv_flavodox_OxRed_cen"/>
</dbReference>
<dbReference type="EC" id="1.2.7.8" evidence="5"/>
<dbReference type="NCBIfam" id="NF009588">
    <property type="entry name" value="PRK13029.1"/>
    <property type="match status" value="1"/>
</dbReference>
<dbReference type="SUPFAM" id="SSF52518">
    <property type="entry name" value="Thiamin diphosphate-binding fold (THDP-binding)"/>
    <property type="match status" value="2"/>
</dbReference>
<proteinExistence type="predicted"/>
<dbReference type="InterPro" id="IPR051457">
    <property type="entry name" value="2-oxoacid:Fd_oxidoreductase"/>
</dbReference>
<sequence>MGQMPLLDAYQLSERYSREHGRVFLTGTQAIVRIALDQARRDRAAGLNTAGFISGYRGSPLGGVDLELWKIGEQLKDSRIEFLPAVNEDLAATAVLGSQQVETQRDREVDGVFALWYGKGPGVDRSGDALKHGNAYGSSPHGGVLVVAGDDHGCVSSSMPHQSDVAFMSWFMPTLHPADVGEYLAFGEYGYALSRFSGMWVGFKAISEIVESGASVELRPPRRFVQPDFVPPPGGLHYRWPDLPGPQIEERLEAKKHAVYAFAKANPIDRHIYDIKDASYGIVTTGKAHLDLMEALRLVGLDEAACRRFGIDIYKVGMVWPLALHDAMEFVKGKREILVVEEKRGIIESQFKEYFYDYPGAKPERMVGKHDESGARLISWTGELSPRMLADVLARRLDPMFPELQLARRVAALVPESDRVIAVPGATRTPYFCSGCPHNTSTKVPEGSKALAGIGCHFMASWMDRETSSLIQMGGEGVNWAASSKFTGNSHVFQNLGEGTYYHSGSMAIRQAIAAKANITYKILFNDAVAMTGGQPVDGPVSVQAIAHSVRAEGVARIALVSDDPAHFSPADLPAGVTIHPREEMDAVQRELRAVSGVTVLIYQQTCATEKRRRRKRGTIEDPARFAFINDLVCEGCRDCSVESNCLSVEPKETPFGRKRRINLSTCNKDFSCLNGFCPSFVTIEGGKRRAKTASAIDPLARAAALPVPELAGLQRPYDLLVTGVGGTGVITVGALIAMAAHLEGRGVSVLDFTGFAQKFGPVLSYLRLAAAPDALHQVRIDQGAADALIGCDLVVSSSAKASGTYRKGMRAAVNIAEMPTGDVVRFRDADLASPVRLRAIERVIGSGNLTMIDANALAERLLGDSVFANIMMLGFAWQQGLVPVSLEALTRAIELNGVAIERNRQALAWGRLAFADPEFLPKADGGAADVPETIEQMIARRADFLTGYQDAAYAARYRATIDRVRRAESALGSSREQGAPPLPLAGEGRGGGFSTSHIAERAPTRSASVDALRPPPQAGEADRVRGEAKLPLTDAVARSLFKLMAYKDEYEVARLHMQSGFLDVLSQEFDGDFTVQYHLAPPFLPARRDARGWPKKRAFGQWIQTPLRLLARLKGLRGTAFDVFGYSAERRAERELIPWYEALIETMLGKLDKTRLPDLVALAKAPMEIRGYGPVKDAAIEKTRAEVARLTARLASAPSEQGDGSGRRAALGG</sequence>
<dbReference type="AlphaFoldDB" id="A0A8I1XZJ0"/>
<dbReference type="EMBL" id="JAFICZ010000001">
    <property type="protein sequence ID" value="MBP1290863.1"/>
    <property type="molecule type" value="Genomic_DNA"/>
</dbReference>
<gene>
    <name evidence="5" type="ORF">JOH49_000616</name>
</gene>
<feature type="domain" description="DUF6537" evidence="4">
    <location>
        <begin position="936"/>
        <end position="971"/>
    </location>
</feature>
<feature type="region of interest" description="Disordered" evidence="2">
    <location>
        <begin position="1194"/>
        <end position="1214"/>
    </location>
</feature>